<dbReference type="InterPro" id="IPR000847">
    <property type="entry name" value="LysR_HTH_N"/>
</dbReference>
<dbReference type="EMBL" id="VYGV01000006">
    <property type="protein sequence ID" value="NWF45054.1"/>
    <property type="molecule type" value="Genomic_DNA"/>
</dbReference>
<keyword evidence="2" id="KW-0805">Transcription regulation</keyword>
<gene>
    <name evidence="6" type="ORF">F3K02_07280</name>
</gene>
<dbReference type="Proteomes" id="UP000545507">
    <property type="component" value="Unassembled WGS sequence"/>
</dbReference>
<evidence type="ECO:0000256" key="1">
    <source>
        <dbReference type="ARBA" id="ARBA00009437"/>
    </source>
</evidence>
<dbReference type="PROSITE" id="PS50931">
    <property type="entry name" value="HTH_LYSR"/>
    <property type="match status" value="1"/>
</dbReference>
<evidence type="ECO:0000313" key="6">
    <source>
        <dbReference type="EMBL" id="NWF45054.1"/>
    </source>
</evidence>
<dbReference type="AlphaFoldDB" id="A0A7Y8GVU0"/>
<comment type="similarity">
    <text evidence="1">Belongs to the LysR transcriptional regulatory family.</text>
</comment>
<dbReference type="Pfam" id="PF00126">
    <property type="entry name" value="HTH_1"/>
    <property type="match status" value="1"/>
</dbReference>
<dbReference type="SUPFAM" id="SSF53850">
    <property type="entry name" value="Periplasmic binding protein-like II"/>
    <property type="match status" value="1"/>
</dbReference>
<dbReference type="InterPro" id="IPR036388">
    <property type="entry name" value="WH-like_DNA-bd_sf"/>
</dbReference>
<dbReference type="GO" id="GO:0006351">
    <property type="term" value="P:DNA-templated transcription"/>
    <property type="evidence" value="ECO:0007669"/>
    <property type="project" value="TreeGrafter"/>
</dbReference>
<reference evidence="6 7" key="1">
    <citation type="submission" date="2019-09" db="EMBL/GenBank/DDBJ databases">
        <title>Hydrogenophaga aromatica sp. nov., isolated from a para-xylene-degrading enrichment culture.</title>
        <authorList>
            <person name="Tancsics A."/>
            <person name="Banerjee S."/>
        </authorList>
    </citation>
    <scope>NUCLEOTIDE SEQUENCE [LARGE SCALE GENOMIC DNA]</scope>
    <source>
        <strain evidence="6 7">D2P1</strain>
    </source>
</reference>
<accession>A0A7Y8GVU0</accession>
<evidence type="ECO:0000256" key="2">
    <source>
        <dbReference type="ARBA" id="ARBA00023015"/>
    </source>
</evidence>
<dbReference type="Gene3D" id="1.10.10.10">
    <property type="entry name" value="Winged helix-like DNA-binding domain superfamily/Winged helix DNA-binding domain"/>
    <property type="match status" value="1"/>
</dbReference>
<dbReference type="PANTHER" id="PTHR30537:SF35">
    <property type="entry name" value="TRANSCRIPTIONAL REGULATORY PROTEIN"/>
    <property type="match status" value="1"/>
</dbReference>
<dbReference type="SUPFAM" id="SSF46785">
    <property type="entry name" value="Winged helix' DNA-binding domain"/>
    <property type="match status" value="1"/>
</dbReference>
<evidence type="ECO:0000256" key="3">
    <source>
        <dbReference type="ARBA" id="ARBA00023125"/>
    </source>
</evidence>
<dbReference type="PANTHER" id="PTHR30537">
    <property type="entry name" value="HTH-TYPE TRANSCRIPTIONAL REGULATOR"/>
    <property type="match status" value="1"/>
</dbReference>
<name>A0A7Y8GVU0_9BURK</name>
<evidence type="ECO:0000313" key="7">
    <source>
        <dbReference type="Proteomes" id="UP000545507"/>
    </source>
</evidence>
<dbReference type="Pfam" id="PF03466">
    <property type="entry name" value="LysR_substrate"/>
    <property type="match status" value="1"/>
</dbReference>
<dbReference type="Gene3D" id="3.40.190.290">
    <property type="match status" value="1"/>
</dbReference>
<dbReference type="InterPro" id="IPR005119">
    <property type="entry name" value="LysR_subst-bd"/>
</dbReference>
<comment type="caution">
    <text evidence="6">The sequence shown here is derived from an EMBL/GenBank/DDBJ whole genome shotgun (WGS) entry which is preliminary data.</text>
</comment>
<dbReference type="InterPro" id="IPR058163">
    <property type="entry name" value="LysR-type_TF_proteobact-type"/>
</dbReference>
<proteinExistence type="inferred from homology"/>
<organism evidence="6 7">
    <name type="scientific">Hydrogenophaga aromaticivorans</name>
    <dbReference type="NCBI Taxonomy" id="2610898"/>
    <lineage>
        <taxon>Bacteria</taxon>
        <taxon>Pseudomonadati</taxon>
        <taxon>Pseudomonadota</taxon>
        <taxon>Betaproteobacteria</taxon>
        <taxon>Burkholderiales</taxon>
        <taxon>Comamonadaceae</taxon>
        <taxon>Hydrogenophaga</taxon>
    </lineage>
</organism>
<dbReference type="InterPro" id="IPR036390">
    <property type="entry name" value="WH_DNA-bd_sf"/>
</dbReference>
<evidence type="ECO:0000259" key="5">
    <source>
        <dbReference type="PROSITE" id="PS50931"/>
    </source>
</evidence>
<feature type="domain" description="HTH lysR-type" evidence="5">
    <location>
        <begin position="1"/>
        <end position="59"/>
    </location>
</feature>
<dbReference type="FunFam" id="1.10.10.10:FF:000001">
    <property type="entry name" value="LysR family transcriptional regulator"/>
    <property type="match status" value="1"/>
</dbReference>
<dbReference type="GO" id="GO:0003700">
    <property type="term" value="F:DNA-binding transcription factor activity"/>
    <property type="evidence" value="ECO:0007669"/>
    <property type="project" value="InterPro"/>
</dbReference>
<evidence type="ECO:0000256" key="4">
    <source>
        <dbReference type="ARBA" id="ARBA00023163"/>
    </source>
</evidence>
<protein>
    <submittedName>
        <fullName evidence="6">LysR family transcriptional regulator</fullName>
    </submittedName>
</protein>
<sequence>MDRLTSLRVFREVVEAGSFSRAAARLTMSAPMASKHVAQLERDLGARLLHRTSRKLSLTEAGAMYYAQCREALDTLQAAEAALRQSAQAPRGQLKISAPVWCANRHFASVLAAYRNTYPEVLVDMRLENRKIDLVADGYDLALRATRELSPALIARPICPVQFHLVATPAYLKREGSPRRPSDLVRCSAVVPNYVNLDGLEMQGPAGKARIKLNAVMRSDDSTLTYHAMHAGMGMAFLPEWTVDDDLAAGCLARVLPTYTVPPFTLYAVYTNRQYVTPKLRTFIDFFSEALGGGKSLAQQPDR</sequence>
<dbReference type="GO" id="GO:0043565">
    <property type="term" value="F:sequence-specific DNA binding"/>
    <property type="evidence" value="ECO:0007669"/>
    <property type="project" value="TreeGrafter"/>
</dbReference>
<keyword evidence="7" id="KW-1185">Reference proteome</keyword>
<keyword evidence="4" id="KW-0804">Transcription</keyword>
<keyword evidence="3" id="KW-0238">DNA-binding</keyword>
<dbReference type="RefSeq" id="WP_008905403.1">
    <property type="nucleotide sequence ID" value="NZ_VYGV01000006.1"/>
</dbReference>
<dbReference type="CDD" id="cd08422">
    <property type="entry name" value="PBP2_CrgA_like"/>
    <property type="match status" value="1"/>
</dbReference>